<evidence type="ECO:0000256" key="1">
    <source>
        <dbReference type="SAM" id="MobiDB-lite"/>
    </source>
</evidence>
<dbReference type="AlphaFoldDB" id="A0A9P9BT05"/>
<dbReference type="InterPro" id="IPR022127">
    <property type="entry name" value="STIMATE/YPL162C"/>
</dbReference>
<protein>
    <submittedName>
        <fullName evidence="3">Vacuolar membrane protein-domain-containing protein</fullName>
    </submittedName>
</protein>
<evidence type="ECO:0000313" key="4">
    <source>
        <dbReference type="Proteomes" id="UP000756346"/>
    </source>
</evidence>
<organism evidence="3 4">
    <name type="scientific">Microdochium trichocladiopsis</name>
    <dbReference type="NCBI Taxonomy" id="1682393"/>
    <lineage>
        <taxon>Eukaryota</taxon>
        <taxon>Fungi</taxon>
        <taxon>Dikarya</taxon>
        <taxon>Ascomycota</taxon>
        <taxon>Pezizomycotina</taxon>
        <taxon>Sordariomycetes</taxon>
        <taxon>Xylariomycetidae</taxon>
        <taxon>Xylariales</taxon>
        <taxon>Microdochiaceae</taxon>
        <taxon>Microdochium</taxon>
    </lineage>
</organism>
<feature type="compositionally biased region" description="Polar residues" evidence="1">
    <location>
        <begin position="346"/>
        <end position="362"/>
    </location>
</feature>
<dbReference type="GeneID" id="70186049"/>
<dbReference type="Pfam" id="PF12400">
    <property type="entry name" value="STIMATE"/>
    <property type="match status" value="1"/>
</dbReference>
<dbReference type="OrthoDB" id="431202at2759"/>
<reference evidence="3" key="1">
    <citation type="journal article" date="2021" name="Nat. Commun.">
        <title>Genetic determinants of endophytism in the Arabidopsis root mycobiome.</title>
        <authorList>
            <person name="Mesny F."/>
            <person name="Miyauchi S."/>
            <person name="Thiergart T."/>
            <person name="Pickel B."/>
            <person name="Atanasova L."/>
            <person name="Karlsson M."/>
            <person name="Huettel B."/>
            <person name="Barry K.W."/>
            <person name="Haridas S."/>
            <person name="Chen C."/>
            <person name="Bauer D."/>
            <person name="Andreopoulos W."/>
            <person name="Pangilinan J."/>
            <person name="LaButti K."/>
            <person name="Riley R."/>
            <person name="Lipzen A."/>
            <person name="Clum A."/>
            <person name="Drula E."/>
            <person name="Henrissat B."/>
            <person name="Kohler A."/>
            <person name="Grigoriev I.V."/>
            <person name="Martin F.M."/>
            <person name="Hacquard S."/>
        </authorList>
    </citation>
    <scope>NUCLEOTIDE SEQUENCE</scope>
    <source>
        <strain evidence="3">MPI-CAGE-CH-0230</strain>
    </source>
</reference>
<dbReference type="PANTHER" id="PTHR31735">
    <property type="entry name" value="VACUOLAR MEMBRANE PROTEIN YPL162C"/>
    <property type="match status" value="1"/>
</dbReference>
<dbReference type="EMBL" id="JAGTJQ010000003">
    <property type="protein sequence ID" value="KAH7034997.1"/>
    <property type="molecule type" value="Genomic_DNA"/>
</dbReference>
<sequence>MSALTAALEAAASSSLAAATTAVAATAAAIAAASSTTSPTATSILDDSIAMGSAAGPTSSSGGSEDGECRLLGPFALIIQMALGGLALLSLVYKRYRERPQRPVKIWFFDVSKQVVGSVLVHIANVFMSMLTSGRFSVKVAPPVTVQTAAAMLLRRAVTGRDDDTYTPNPCSFYLLNLAIDTTLGIPILLVLLRITTGLVSYTPLGKPIESIQSGHYGSPPRAVWWLKQSFIYFCGLFGMKVCVLLIFLILPWIARVGDWALGWTEGNEKLQIVFVMMLFPLIMNALQYYIIDNFIMEKDHAGHGAHRRLPGEEHEPFTNELTDSEDEHESSEDDDDMASGSDQSVKMSRSRSSLLTQGKNNAASATTSASLGGGAGTSSKNKKNNSVVQERNEYDPDLDGQTVVGSTSSRREAKLPKELLPHE</sequence>
<feature type="transmembrane region" description="Helical" evidence="2">
    <location>
        <begin position="271"/>
        <end position="292"/>
    </location>
</feature>
<keyword evidence="4" id="KW-1185">Reference proteome</keyword>
<feature type="compositionally biased region" description="Acidic residues" evidence="1">
    <location>
        <begin position="323"/>
        <end position="338"/>
    </location>
</feature>
<keyword evidence="2" id="KW-1133">Transmembrane helix</keyword>
<feature type="transmembrane region" description="Helical" evidence="2">
    <location>
        <begin position="173"/>
        <end position="193"/>
    </location>
</feature>
<feature type="region of interest" description="Disordered" evidence="1">
    <location>
        <begin position="305"/>
        <end position="424"/>
    </location>
</feature>
<dbReference type="PANTHER" id="PTHR31735:SF1">
    <property type="entry name" value="VACUOLAR MEMBRANE PROTEIN YPL162C"/>
    <property type="match status" value="1"/>
</dbReference>
<keyword evidence="2" id="KW-0472">Membrane</keyword>
<dbReference type="GO" id="GO:0016020">
    <property type="term" value="C:membrane"/>
    <property type="evidence" value="ECO:0007669"/>
    <property type="project" value="TreeGrafter"/>
</dbReference>
<proteinExistence type="predicted"/>
<feature type="transmembrane region" description="Helical" evidence="2">
    <location>
        <begin position="114"/>
        <end position="132"/>
    </location>
</feature>
<feature type="transmembrane region" description="Helical" evidence="2">
    <location>
        <begin position="231"/>
        <end position="251"/>
    </location>
</feature>
<dbReference type="Proteomes" id="UP000756346">
    <property type="component" value="Unassembled WGS sequence"/>
</dbReference>
<gene>
    <name evidence="3" type="ORF">B0I36DRAFT_346860</name>
</gene>
<evidence type="ECO:0000256" key="2">
    <source>
        <dbReference type="SAM" id="Phobius"/>
    </source>
</evidence>
<dbReference type="RefSeq" id="XP_046015090.1">
    <property type="nucleotide sequence ID" value="XM_046156503.1"/>
</dbReference>
<name>A0A9P9BT05_9PEZI</name>
<accession>A0A9P9BT05</accession>
<comment type="caution">
    <text evidence="3">The sequence shown here is derived from an EMBL/GenBank/DDBJ whole genome shotgun (WGS) entry which is preliminary data.</text>
</comment>
<feature type="compositionally biased region" description="Basic and acidic residues" evidence="1">
    <location>
        <begin position="410"/>
        <end position="424"/>
    </location>
</feature>
<keyword evidence="2" id="KW-0812">Transmembrane</keyword>
<evidence type="ECO:0000313" key="3">
    <source>
        <dbReference type="EMBL" id="KAH7034997.1"/>
    </source>
</evidence>
<feature type="transmembrane region" description="Helical" evidence="2">
    <location>
        <begin position="71"/>
        <end position="93"/>
    </location>
</feature>